<evidence type="ECO:0000256" key="2">
    <source>
        <dbReference type="ARBA" id="ARBA00022448"/>
    </source>
</evidence>
<feature type="transmembrane region" description="Helical" evidence="7">
    <location>
        <begin position="209"/>
        <end position="227"/>
    </location>
</feature>
<dbReference type="GO" id="GO:0005886">
    <property type="term" value="C:plasma membrane"/>
    <property type="evidence" value="ECO:0007669"/>
    <property type="project" value="TreeGrafter"/>
</dbReference>
<dbReference type="Gene3D" id="1.20.1250.20">
    <property type="entry name" value="MFS general substrate transporter like domains"/>
    <property type="match status" value="1"/>
</dbReference>
<feature type="transmembrane region" description="Helical" evidence="7">
    <location>
        <begin position="518"/>
        <end position="538"/>
    </location>
</feature>
<feature type="domain" description="Major facilitator superfamily (MFS) profile" evidence="8">
    <location>
        <begin position="114"/>
        <end position="544"/>
    </location>
</feature>
<gene>
    <name evidence="9" type="ORF">AB675_11138</name>
</gene>
<dbReference type="EMBL" id="LFJN01000036">
    <property type="protein sequence ID" value="KPI35822.1"/>
    <property type="molecule type" value="Genomic_DNA"/>
</dbReference>
<sequence>MDEPTASSSEPRRKLLPSPANAPHAPPIDKTVSRHPTHIERLHTHRLQHIHTVGSQVDSRYSVSSKAGPLPKFGGGKPYPPDIPAEREAYVVDFESPTDPVHPLNWPTGTKLIISAIGALACLCSTFASSVLSVATPAIASHFGIGLEPASLVSALYLVGYGVGPAIWAPLSELRGRKLPLLIGLFGFSIFSIAVAVSKDTQTIMISRFFMGVFGSCPLAVVAAMYADIWRAEVRGLALTVFAAAVFMGPMIAPFIGAFTVTSYLGWRWDGYWSAIMGFTTFLLILVLVKETYPPIVLVNKAEYLRRRTRNWAIHAKQEEIEIDLKDLISKNLSRPLRMLVEEPILLLMGFYLSFVYGLVYISLAAFPFVFVGKHHIKPGVAELPYLGMLIGMFGVAGTSIAMNGRWVKKFHANGGRGMPEWRLPLACVSAVIFVVGLFWFGWAGNYESVHWIVPTIAGVFIGYGLLGIFMQLNMYIIESYLMFAASAIAGNTMIRSLFAAACPLFDRQMFEAMHVNWAMSLLGFVALALAPVPFLFYRYGPRIRGKSKWAPQLPVPKRPVDEEDGEKKTEDEGVVIGAGDSTATGDAEKKEVGV</sequence>
<evidence type="ECO:0000256" key="7">
    <source>
        <dbReference type="SAM" id="Phobius"/>
    </source>
</evidence>
<feature type="transmembrane region" description="Helical" evidence="7">
    <location>
        <begin position="112"/>
        <end position="140"/>
    </location>
</feature>
<keyword evidence="10" id="KW-1185">Reference proteome</keyword>
<evidence type="ECO:0000256" key="5">
    <source>
        <dbReference type="ARBA" id="ARBA00023136"/>
    </source>
</evidence>
<dbReference type="InterPro" id="IPR011701">
    <property type="entry name" value="MFS"/>
</dbReference>
<dbReference type="Pfam" id="PF07690">
    <property type="entry name" value="MFS_1"/>
    <property type="match status" value="1"/>
</dbReference>
<name>A0A0N1GYH8_9EURO</name>
<dbReference type="FunFam" id="1.20.1250.20:FF:000011">
    <property type="entry name" value="MFS multidrug transporter, putative"/>
    <property type="match status" value="1"/>
</dbReference>
<dbReference type="Proteomes" id="UP000038010">
    <property type="component" value="Unassembled WGS sequence"/>
</dbReference>
<feature type="transmembrane region" description="Helical" evidence="7">
    <location>
        <begin position="424"/>
        <end position="443"/>
    </location>
</feature>
<feature type="transmembrane region" description="Helical" evidence="7">
    <location>
        <begin position="271"/>
        <end position="289"/>
    </location>
</feature>
<feature type="region of interest" description="Disordered" evidence="6">
    <location>
        <begin position="1"/>
        <end position="33"/>
    </location>
</feature>
<feature type="transmembrane region" description="Helical" evidence="7">
    <location>
        <begin position="384"/>
        <end position="403"/>
    </location>
</feature>
<dbReference type="CDD" id="cd17323">
    <property type="entry name" value="MFS_Tpo1_MDR_like"/>
    <property type="match status" value="1"/>
</dbReference>
<evidence type="ECO:0000259" key="8">
    <source>
        <dbReference type="PROSITE" id="PS50850"/>
    </source>
</evidence>
<dbReference type="GeneID" id="28731839"/>
<feature type="transmembrane region" description="Helical" evidence="7">
    <location>
        <begin position="482"/>
        <end position="506"/>
    </location>
</feature>
<comment type="caution">
    <text evidence="9">The sequence shown here is derived from an EMBL/GenBank/DDBJ whole genome shotgun (WGS) entry which is preliminary data.</text>
</comment>
<dbReference type="PANTHER" id="PTHR23502">
    <property type="entry name" value="MAJOR FACILITATOR SUPERFAMILY"/>
    <property type="match status" value="1"/>
</dbReference>
<feature type="transmembrane region" description="Helical" evidence="7">
    <location>
        <begin position="345"/>
        <end position="372"/>
    </location>
</feature>
<dbReference type="PROSITE" id="PS50850">
    <property type="entry name" value="MFS"/>
    <property type="match status" value="1"/>
</dbReference>
<feature type="transmembrane region" description="Helical" evidence="7">
    <location>
        <begin position="239"/>
        <end position="265"/>
    </location>
</feature>
<keyword evidence="4 7" id="KW-1133">Transmembrane helix</keyword>
<feature type="region of interest" description="Disordered" evidence="6">
    <location>
        <begin position="550"/>
        <end position="595"/>
    </location>
</feature>
<feature type="transmembrane region" description="Helical" evidence="7">
    <location>
        <begin position="152"/>
        <end position="172"/>
    </location>
</feature>
<dbReference type="AlphaFoldDB" id="A0A0N1GYH8"/>
<dbReference type="InterPro" id="IPR036259">
    <property type="entry name" value="MFS_trans_sf"/>
</dbReference>
<comment type="subcellular location">
    <subcellularLocation>
        <location evidence="1">Membrane</location>
        <topology evidence="1">Multi-pass membrane protein</topology>
    </subcellularLocation>
</comment>
<feature type="transmembrane region" description="Helical" evidence="7">
    <location>
        <begin position="449"/>
        <end position="470"/>
    </location>
</feature>
<evidence type="ECO:0000256" key="1">
    <source>
        <dbReference type="ARBA" id="ARBA00004141"/>
    </source>
</evidence>
<dbReference type="VEuPathDB" id="FungiDB:AB675_11138"/>
<dbReference type="PANTHER" id="PTHR23502:SF31">
    <property type="entry name" value="POLYAMINE TRANSPORTER 1"/>
    <property type="match status" value="1"/>
</dbReference>
<keyword evidence="5 7" id="KW-0472">Membrane</keyword>
<accession>A0A0N1GYH8</accession>
<reference evidence="9 10" key="1">
    <citation type="submission" date="2015-06" db="EMBL/GenBank/DDBJ databases">
        <title>Draft genome of the ant-associated black yeast Phialophora attae CBS 131958.</title>
        <authorList>
            <person name="Moreno L.F."/>
            <person name="Stielow B.J."/>
            <person name="de Hoog S."/>
            <person name="Vicente V.A."/>
            <person name="Weiss V.A."/>
            <person name="de Vries M."/>
            <person name="Cruz L.M."/>
            <person name="Souza E.M."/>
        </authorList>
    </citation>
    <scope>NUCLEOTIDE SEQUENCE [LARGE SCALE GENOMIC DNA]</scope>
    <source>
        <strain evidence="9 10">CBS 131958</strain>
    </source>
</reference>
<keyword evidence="2" id="KW-0813">Transport</keyword>
<organism evidence="9 10">
    <name type="scientific">Cyphellophora attinorum</name>
    <dbReference type="NCBI Taxonomy" id="1664694"/>
    <lineage>
        <taxon>Eukaryota</taxon>
        <taxon>Fungi</taxon>
        <taxon>Dikarya</taxon>
        <taxon>Ascomycota</taxon>
        <taxon>Pezizomycotina</taxon>
        <taxon>Eurotiomycetes</taxon>
        <taxon>Chaetothyriomycetidae</taxon>
        <taxon>Chaetothyriales</taxon>
        <taxon>Cyphellophoraceae</taxon>
        <taxon>Cyphellophora</taxon>
    </lineage>
</organism>
<protein>
    <submittedName>
        <fullName evidence="9">Putative transporter</fullName>
    </submittedName>
</protein>
<dbReference type="SUPFAM" id="SSF103473">
    <property type="entry name" value="MFS general substrate transporter"/>
    <property type="match status" value="1"/>
</dbReference>
<proteinExistence type="predicted"/>
<evidence type="ECO:0000256" key="3">
    <source>
        <dbReference type="ARBA" id="ARBA00022692"/>
    </source>
</evidence>
<dbReference type="GO" id="GO:0022857">
    <property type="term" value="F:transmembrane transporter activity"/>
    <property type="evidence" value="ECO:0007669"/>
    <property type="project" value="InterPro"/>
</dbReference>
<feature type="transmembrane region" description="Helical" evidence="7">
    <location>
        <begin position="179"/>
        <end position="197"/>
    </location>
</feature>
<dbReference type="STRING" id="1664694.A0A0N1GYH8"/>
<dbReference type="RefSeq" id="XP_017995785.1">
    <property type="nucleotide sequence ID" value="XM_018139959.1"/>
</dbReference>
<evidence type="ECO:0000313" key="10">
    <source>
        <dbReference type="Proteomes" id="UP000038010"/>
    </source>
</evidence>
<evidence type="ECO:0000256" key="6">
    <source>
        <dbReference type="SAM" id="MobiDB-lite"/>
    </source>
</evidence>
<evidence type="ECO:0000256" key="4">
    <source>
        <dbReference type="ARBA" id="ARBA00022989"/>
    </source>
</evidence>
<dbReference type="OrthoDB" id="9986881at2759"/>
<keyword evidence="3 7" id="KW-0812">Transmembrane</keyword>
<dbReference type="InterPro" id="IPR020846">
    <property type="entry name" value="MFS_dom"/>
</dbReference>
<evidence type="ECO:0000313" key="9">
    <source>
        <dbReference type="EMBL" id="KPI35822.1"/>
    </source>
</evidence>